<dbReference type="AlphaFoldDB" id="A0AAU1UGD9"/>
<dbReference type="InterPro" id="IPR024473">
    <property type="entry name" value="Transposases_IS4_N"/>
</dbReference>
<dbReference type="EMBL" id="CP108195">
    <property type="protein sequence ID" value="WTS17057.1"/>
    <property type="molecule type" value="Genomic_DNA"/>
</dbReference>
<name>A0AAU1UGD9_9ACTN</name>
<protein>
    <submittedName>
        <fullName evidence="2">Transposase domain-containing protein</fullName>
    </submittedName>
</protein>
<sequence>MSDLSGLGLLTWVYPPGLVDRVVAACGRAEQRQRLLPVRLVVYFVLRWPCSHLPRIWKGCAISSRA</sequence>
<gene>
    <name evidence="2" type="ORF">OHU69_42065</name>
</gene>
<feature type="domain" description="Transposase IS4 N-terminal" evidence="1">
    <location>
        <begin position="7"/>
        <end position="46"/>
    </location>
</feature>
<proteinExistence type="predicted"/>
<evidence type="ECO:0000313" key="2">
    <source>
        <dbReference type="EMBL" id="WTS17057.1"/>
    </source>
</evidence>
<accession>A0AAU1UGD9</accession>
<reference evidence="2" key="1">
    <citation type="submission" date="2022-10" db="EMBL/GenBank/DDBJ databases">
        <title>The complete genomes of actinobacterial strains from the NBC collection.</title>
        <authorList>
            <person name="Joergensen T.S."/>
            <person name="Alvarez Arevalo M."/>
            <person name="Sterndorff E.B."/>
            <person name="Faurdal D."/>
            <person name="Vuksanovic O."/>
            <person name="Mourched A.-S."/>
            <person name="Charusanti P."/>
            <person name="Shaw S."/>
            <person name="Blin K."/>
            <person name="Weber T."/>
        </authorList>
    </citation>
    <scope>NUCLEOTIDE SEQUENCE</scope>
    <source>
        <strain evidence="2">NBC_00119</strain>
    </source>
</reference>
<organism evidence="2">
    <name type="scientific">Streptomyces sp. NBC_00119</name>
    <dbReference type="NCBI Taxonomy" id="2975659"/>
    <lineage>
        <taxon>Bacteria</taxon>
        <taxon>Bacillati</taxon>
        <taxon>Actinomycetota</taxon>
        <taxon>Actinomycetes</taxon>
        <taxon>Kitasatosporales</taxon>
        <taxon>Streptomycetaceae</taxon>
        <taxon>Streptomyces</taxon>
    </lineage>
</organism>
<dbReference type="Pfam" id="PF13006">
    <property type="entry name" value="Nterm_IS4"/>
    <property type="match status" value="1"/>
</dbReference>
<evidence type="ECO:0000259" key="1">
    <source>
        <dbReference type="Pfam" id="PF13006"/>
    </source>
</evidence>